<dbReference type="PROSITE" id="PS51450">
    <property type="entry name" value="LRR"/>
    <property type="match status" value="3"/>
</dbReference>
<comment type="subcellular location">
    <subcellularLocation>
        <location evidence="1">Membrane</location>
        <topology evidence="1">Single-pass type I membrane protein</topology>
    </subcellularLocation>
</comment>
<dbReference type="InterPro" id="IPR001611">
    <property type="entry name" value="Leu-rich_rpt"/>
</dbReference>
<dbReference type="InterPro" id="IPR003591">
    <property type="entry name" value="Leu-rich_rpt_typical-subtyp"/>
</dbReference>
<dbReference type="PANTHER" id="PTHR24365:SF541">
    <property type="entry name" value="PROTEIN TOLL-RELATED"/>
    <property type="match status" value="1"/>
</dbReference>
<dbReference type="SUPFAM" id="SSF52058">
    <property type="entry name" value="L domain-like"/>
    <property type="match status" value="3"/>
</dbReference>
<dbReference type="PANTHER" id="PTHR24365">
    <property type="entry name" value="TOLL-LIKE RECEPTOR"/>
    <property type="match status" value="1"/>
</dbReference>
<evidence type="ECO:0000256" key="12">
    <source>
        <dbReference type="SAM" id="SignalP"/>
    </source>
</evidence>
<evidence type="ECO:0000256" key="11">
    <source>
        <dbReference type="SAM" id="Phobius"/>
    </source>
</evidence>
<gene>
    <name evidence="14" type="primary">Tl</name>
    <name evidence="14" type="ORF">TNCT_662261</name>
</gene>
<dbReference type="SMART" id="SM00365">
    <property type="entry name" value="LRR_SD22"/>
    <property type="match status" value="6"/>
</dbReference>
<evidence type="ECO:0000256" key="5">
    <source>
        <dbReference type="ARBA" id="ARBA00022729"/>
    </source>
</evidence>
<dbReference type="SMART" id="SM00013">
    <property type="entry name" value="LRRNT"/>
    <property type="match status" value="1"/>
</dbReference>
<dbReference type="InterPro" id="IPR026906">
    <property type="entry name" value="LRR_5"/>
</dbReference>
<dbReference type="Pfam" id="PF13855">
    <property type="entry name" value="LRR_8"/>
    <property type="match status" value="1"/>
</dbReference>
<dbReference type="SMART" id="SM00255">
    <property type="entry name" value="TIR"/>
    <property type="match status" value="1"/>
</dbReference>
<dbReference type="OrthoDB" id="6409297at2759"/>
<dbReference type="FunFam" id="3.80.10.10:FF:001164">
    <property type="entry name" value="GH01279p"/>
    <property type="match status" value="1"/>
</dbReference>
<keyword evidence="4 11" id="KW-0812">Transmembrane</keyword>
<evidence type="ECO:0000256" key="6">
    <source>
        <dbReference type="ARBA" id="ARBA00022737"/>
    </source>
</evidence>
<keyword evidence="7 11" id="KW-1133">Transmembrane helix</keyword>
<keyword evidence="9" id="KW-0675">Receptor</keyword>
<keyword evidence="10" id="KW-0325">Glycoprotein</keyword>
<dbReference type="InterPro" id="IPR035897">
    <property type="entry name" value="Toll_tir_struct_dom_sf"/>
</dbReference>
<dbReference type="GO" id="GO:0007165">
    <property type="term" value="P:signal transduction"/>
    <property type="evidence" value="ECO:0007669"/>
    <property type="project" value="InterPro"/>
</dbReference>
<feature type="chain" id="PRO_5036445914" evidence="12">
    <location>
        <begin position="22"/>
        <end position="1051"/>
    </location>
</feature>
<dbReference type="EMBL" id="BMAO01001463">
    <property type="protein sequence ID" value="GFQ73573.1"/>
    <property type="molecule type" value="Genomic_DNA"/>
</dbReference>
<dbReference type="SUPFAM" id="SSF52200">
    <property type="entry name" value="Toll/Interleukin receptor TIR domain"/>
    <property type="match status" value="1"/>
</dbReference>
<dbReference type="Gene3D" id="3.40.50.10140">
    <property type="entry name" value="Toll/interleukin-1 receptor homology (TIR) domain"/>
    <property type="match status" value="1"/>
</dbReference>
<proteinExistence type="inferred from homology"/>
<comment type="caution">
    <text evidence="14">The sequence shown here is derived from an EMBL/GenBank/DDBJ whole genome shotgun (WGS) entry which is preliminary data.</text>
</comment>
<accession>A0A8X6G3T1</accession>
<evidence type="ECO:0000256" key="1">
    <source>
        <dbReference type="ARBA" id="ARBA00004479"/>
    </source>
</evidence>
<dbReference type="PROSITE" id="PS50104">
    <property type="entry name" value="TIR"/>
    <property type="match status" value="1"/>
</dbReference>
<feature type="signal peptide" evidence="12">
    <location>
        <begin position="1"/>
        <end position="21"/>
    </location>
</feature>
<dbReference type="Pfam" id="PF01582">
    <property type="entry name" value="TIR"/>
    <property type="match status" value="1"/>
</dbReference>
<evidence type="ECO:0000256" key="7">
    <source>
        <dbReference type="ARBA" id="ARBA00022989"/>
    </source>
</evidence>
<evidence type="ECO:0000256" key="8">
    <source>
        <dbReference type="ARBA" id="ARBA00023136"/>
    </source>
</evidence>
<reference evidence="14" key="1">
    <citation type="submission" date="2020-07" db="EMBL/GenBank/DDBJ databases">
        <title>Multicomponent nature underlies the extraordinary mechanical properties of spider dragline silk.</title>
        <authorList>
            <person name="Kono N."/>
            <person name="Nakamura H."/>
            <person name="Mori M."/>
            <person name="Yoshida Y."/>
            <person name="Ohtoshi R."/>
            <person name="Malay A.D."/>
            <person name="Moran D.A.P."/>
            <person name="Tomita M."/>
            <person name="Numata K."/>
            <person name="Arakawa K."/>
        </authorList>
    </citation>
    <scope>NUCLEOTIDE SEQUENCE</scope>
</reference>
<dbReference type="InterPro" id="IPR000483">
    <property type="entry name" value="Cys-rich_flank_reg_C"/>
</dbReference>
<evidence type="ECO:0000256" key="10">
    <source>
        <dbReference type="ARBA" id="ARBA00023180"/>
    </source>
</evidence>
<evidence type="ECO:0000256" key="4">
    <source>
        <dbReference type="ARBA" id="ARBA00022692"/>
    </source>
</evidence>
<evidence type="ECO:0000256" key="2">
    <source>
        <dbReference type="ARBA" id="ARBA00009634"/>
    </source>
</evidence>
<name>A0A8X6G3T1_TRICU</name>
<dbReference type="InterPro" id="IPR000372">
    <property type="entry name" value="LRRNT"/>
</dbReference>
<dbReference type="Proteomes" id="UP000887116">
    <property type="component" value="Unassembled WGS sequence"/>
</dbReference>
<dbReference type="SMART" id="SM00082">
    <property type="entry name" value="LRRCT"/>
    <property type="match status" value="2"/>
</dbReference>
<dbReference type="SMART" id="SM00364">
    <property type="entry name" value="LRR_BAC"/>
    <property type="match status" value="6"/>
</dbReference>
<dbReference type="PRINTS" id="PR01537">
    <property type="entry name" value="INTRLKN1R1F"/>
</dbReference>
<feature type="domain" description="TIR" evidence="13">
    <location>
        <begin position="849"/>
        <end position="984"/>
    </location>
</feature>
<dbReference type="InterPro" id="IPR032675">
    <property type="entry name" value="LRR_dom_sf"/>
</dbReference>
<evidence type="ECO:0000256" key="3">
    <source>
        <dbReference type="ARBA" id="ARBA00022614"/>
    </source>
</evidence>
<dbReference type="Pfam" id="PF13306">
    <property type="entry name" value="LRR_5"/>
    <property type="match status" value="1"/>
</dbReference>
<evidence type="ECO:0000313" key="15">
    <source>
        <dbReference type="Proteomes" id="UP000887116"/>
    </source>
</evidence>
<evidence type="ECO:0000313" key="14">
    <source>
        <dbReference type="EMBL" id="GFQ73573.1"/>
    </source>
</evidence>
<dbReference type="GO" id="GO:0005886">
    <property type="term" value="C:plasma membrane"/>
    <property type="evidence" value="ECO:0007669"/>
    <property type="project" value="TreeGrafter"/>
</dbReference>
<keyword evidence="6" id="KW-0677">Repeat</keyword>
<comment type="similarity">
    <text evidence="2">Belongs to the Toll-like receptor family.</text>
</comment>
<organism evidence="14 15">
    <name type="scientific">Trichonephila clavata</name>
    <name type="common">Joro spider</name>
    <name type="synonym">Nephila clavata</name>
    <dbReference type="NCBI Taxonomy" id="2740835"/>
    <lineage>
        <taxon>Eukaryota</taxon>
        <taxon>Metazoa</taxon>
        <taxon>Ecdysozoa</taxon>
        <taxon>Arthropoda</taxon>
        <taxon>Chelicerata</taxon>
        <taxon>Arachnida</taxon>
        <taxon>Araneae</taxon>
        <taxon>Araneomorphae</taxon>
        <taxon>Entelegynae</taxon>
        <taxon>Araneoidea</taxon>
        <taxon>Nephilidae</taxon>
        <taxon>Trichonephila</taxon>
    </lineage>
</organism>
<evidence type="ECO:0000256" key="9">
    <source>
        <dbReference type="ARBA" id="ARBA00023170"/>
    </source>
</evidence>
<keyword evidence="3" id="KW-0433">Leucine-rich repeat</keyword>
<protein>
    <submittedName>
        <fullName evidence="14">Protein toll</fullName>
    </submittedName>
</protein>
<keyword evidence="8 11" id="KW-0472">Membrane</keyword>
<sequence>MDNRRIITFVLLLVTSTYLKADECTLKETSPDVICFCEGFDDGSPGWEYACLESSSFESLFKVTYRRDRFVEFTCEKQEPHYQSIFHQMQLGEIKAFAFENCSLPNSSYSEIIPYRHQYPIEKITIKVKRDNDLFTAELFGNISETLQHLTLNDNKINVLPESFLKNFTQLKNLFLSDNQLRTLPEGIFSEVTNLVTLDVSSNLLENLPEKLFQNLTSLETLYLYKNKLKSLPDGIFKTLSKLKALDLTDNNLMLLQDDIFAGLSSLNYIRLRANWLMTLSKGLFQSSPNLKVIDLSLNRFMEPLSENLFFGLTQLENVSITNCNLTEIFENFFSYCPNLTQLHLERNSLTSLPKNIFRNNSLLKDIHLNFNRLNDLPPDLFSNQTHLEKFSAFKNNLSVIPDGLFQSARKIKSLVLGGNQIQNAGEAIFRYLPELETLDLSHNNISYFKLDYNGFIKSIDLSHNNLAKMPVIEWTRHLRLELVNLENNKITYLQIPVLYATNARNPYLKFANNSIKTVNAENVSFNDYLINDNLSGKDLSNYVETRIDLSSNPFLCDCQIFNFYEYIKQSEKLPKRSIRLDVPYDLTCKEPQNLEGKRMMLLSPNQFTCELPKQCSRPCHCYTRAQDNANIVNCSYHKLNDLPSLIPNNTKVLVFQENMLVNMSALNSDMWENLTDLFLDRNQINSLDHWNIPVNLKNISLNGNNISHLPSSLMNFISSSQEFAITLSDNPFDCNCSAKSFKKWLAQHYQFVKDIKNIMCANRVKLNSTLVRLPVLTTPDDIFCPLDDWPYKLHLISITVICVVLALLLFVVSVLYYRNKQTVIAYVYIHMHHVFTCFFNEEEMDEDKVFDAFVSYSSSDRDVVLMLIEELEHKEPLFRLCIHERNWIPGNPISWSIFNSVHSSKRTILVLSKEFLQSMWFQVEFHAAFYQMLEDKIDRLIIIVKGDLPPKDTLDKNLQYLLTTKTYLIWEEKWFWEKLKYAMPHKRQQLLPNDVLALKDRPASEKIRPVDNQIAILSSQKNGKIQAMEPIQNHTNSTLNLIKKDSSNKK</sequence>
<dbReference type="Gene3D" id="3.80.10.10">
    <property type="entry name" value="Ribonuclease Inhibitor"/>
    <property type="match status" value="4"/>
</dbReference>
<dbReference type="InterPro" id="IPR000157">
    <property type="entry name" value="TIR_dom"/>
</dbReference>
<evidence type="ECO:0000259" key="13">
    <source>
        <dbReference type="PROSITE" id="PS50104"/>
    </source>
</evidence>
<dbReference type="GO" id="GO:0038023">
    <property type="term" value="F:signaling receptor activity"/>
    <property type="evidence" value="ECO:0007669"/>
    <property type="project" value="TreeGrafter"/>
</dbReference>
<keyword evidence="5 12" id="KW-0732">Signal</keyword>
<keyword evidence="15" id="KW-1185">Reference proteome</keyword>
<dbReference type="AlphaFoldDB" id="A0A8X6G3T1"/>
<feature type="transmembrane region" description="Helical" evidence="11">
    <location>
        <begin position="794"/>
        <end position="818"/>
    </location>
</feature>
<dbReference type="SMART" id="SM00369">
    <property type="entry name" value="LRR_TYP"/>
    <property type="match status" value="12"/>
</dbReference>